<dbReference type="Gene3D" id="1.10.10.60">
    <property type="entry name" value="Homeodomain-like"/>
    <property type="match status" value="1"/>
</dbReference>
<evidence type="ECO:0000313" key="7">
    <source>
        <dbReference type="EMBL" id="GJE85825.1"/>
    </source>
</evidence>
<evidence type="ECO:0000256" key="3">
    <source>
        <dbReference type="ARBA" id="ARBA00023155"/>
    </source>
</evidence>
<dbReference type="InterPro" id="IPR008422">
    <property type="entry name" value="KN_HD"/>
</dbReference>
<evidence type="ECO:0000256" key="1">
    <source>
        <dbReference type="ARBA" id="ARBA00005800"/>
    </source>
</evidence>
<keyword evidence="4" id="KW-0539">Nucleus</keyword>
<sequence>MQDPTTLRQRLLAAEEKFLSALTSGGDAALLEFESEWETVCLDFEKAQAALDTHDPLQELARSVFYRVALLGDSLVQLQEEQAAETDALVSEIDVLLSRLTIDDVAEDVTPPPSPSVHRSHRNRASTSTCSRRTTTSSSPPPMLPQAYDWLLDHPWNPYPPSYLKASIASQTGASLRSVDDWFKAIRRCTGWGRLVQRHFKGHRSLAVAGAERMFSHNDTTIHSEVAADFLAVRSKLASLYSHKRHFTSLSTRRRLTPDSSDLPDSQTSSPSSRPPSLVYASSDSEDDGQFLHLSLNAPLTGRADNFLRSWRSRTPDRQLISASPHLPAVAVAHEPLPCLSSIQTPWRCDYVHDTPTLCSPAIPTAASPCKTSRKRRRSDADISTPVKRSRTSVTGRGRTPHVVSDLLPLRSSKPSFDCESSFLEHVRGYALHSPSLHDAETSPDAWHNTHTHSPALEGIESGVGHDPAAHAVDPPPYTTQKPNPPCYTDIGLGLDPEALQRILDDILPADPPADQLLAYHTTAKSGGQPTTHISLEQRADYDLLLTSTCSPYDQPWEDLINFEQLQTSLSDLTPQSKTLRFDTNLSSLPGVAWRLC</sequence>
<keyword evidence="8" id="KW-1185">Reference proteome</keyword>
<feature type="compositionally biased region" description="Low complexity" evidence="5">
    <location>
        <begin position="126"/>
        <end position="138"/>
    </location>
</feature>
<dbReference type="Proteomes" id="UP000703269">
    <property type="component" value="Unassembled WGS sequence"/>
</dbReference>
<evidence type="ECO:0000259" key="6">
    <source>
        <dbReference type="Pfam" id="PF05920"/>
    </source>
</evidence>
<dbReference type="GO" id="GO:0006355">
    <property type="term" value="P:regulation of DNA-templated transcription"/>
    <property type="evidence" value="ECO:0007669"/>
    <property type="project" value="InterPro"/>
</dbReference>
<comment type="caution">
    <text evidence="7">The sequence shown here is derived from an EMBL/GenBank/DDBJ whole genome shotgun (WGS) entry which is preliminary data.</text>
</comment>
<dbReference type="OrthoDB" id="250329at2759"/>
<dbReference type="InterPro" id="IPR009057">
    <property type="entry name" value="Homeodomain-like_sf"/>
</dbReference>
<feature type="region of interest" description="Disordered" evidence="5">
    <location>
        <begin position="367"/>
        <end position="400"/>
    </location>
</feature>
<dbReference type="Pfam" id="PF05920">
    <property type="entry name" value="Homeobox_KN"/>
    <property type="match status" value="1"/>
</dbReference>
<protein>
    <recommendedName>
        <fullName evidence="6">KN homeodomain domain-containing protein</fullName>
    </recommendedName>
</protein>
<comment type="similarity">
    <text evidence="1">Belongs to the TALE/M-ATYP homeobox family.</text>
</comment>
<evidence type="ECO:0000256" key="4">
    <source>
        <dbReference type="ARBA" id="ARBA00023242"/>
    </source>
</evidence>
<evidence type="ECO:0000313" key="8">
    <source>
        <dbReference type="Proteomes" id="UP000703269"/>
    </source>
</evidence>
<feature type="region of interest" description="Disordered" evidence="5">
    <location>
        <begin position="108"/>
        <end position="142"/>
    </location>
</feature>
<dbReference type="CDD" id="cd00086">
    <property type="entry name" value="homeodomain"/>
    <property type="match status" value="1"/>
</dbReference>
<feature type="compositionally biased region" description="Low complexity" evidence="5">
    <location>
        <begin position="258"/>
        <end position="278"/>
    </location>
</feature>
<gene>
    <name evidence="7" type="ORF">PsYK624_019040</name>
</gene>
<organism evidence="7 8">
    <name type="scientific">Phanerochaete sordida</name>
    <dbReference type="NCBI Taxonomy" id="48140"/>
    <lineage>
        <taxon>Eukaryota</taxon>
        <taxon>Fungi</taxon>
        <taxon>Dikarya</taxon>
        <taxon>Basidiomycota</taxon>
        <taxon>Agaricomycotina</taxon>
        <taxon>Agaricomycetes</taxon>
        <taxon>Polyporales</taxon>
        <taxon>Phanerochaetaceae</taxon>
        <taxon>Phanerochaete</taxon>
    </lineage>
</organism>
<keyword evidence="2" id="KW-0238">DNA-binding</keyword>
<dbReference type="InterPro" id="IPR001356">
    <property type="entry name" value="HD"/>
</dbReference>
<feature type="domain" description="KN homeodomain" evidence="6">
    <location>
        <begin position="150"/>
        <end position="188"/>
    </location>
</feature>
<name>A0A9P3L886_9APHY</name>
<feature type="region of interest" description="Disordered" evidence="5">
    <location>
        <begin position="252"/>
        <end position="285"/>
    </location>
</feature>
<reference evidence="7 8" key="1">
    <citation type="submission" date="2021-08" db="EMBL/GenBank/DDBJ databases">
        <title>Draft Genome Sequence of Phanerochaete sordida strain YK-624.</title>
        <authorList>
            <person name="Mori T."/>
            <person name="Dohra H."/>
            <person name="Suzuki T."/>
            <person name="Kawagishi H."/>
            <person name="Hirai H."/>
        </authorList>
    </citation>
    <scope>NUCLEOTIDE SEQUENCE [LARGE SCALE GENOMIC DNA]</scope>
    <source>
        <strain evidence="7 8">YK-624</strain>
    </source>
</reference>
<feature type="compositionally biased region" description="Pro residues" evidence="5">
    <location>
        <begin position="474"/>
        <end position="486"/>
    </location>
</feature>
<dbReference type="SUPFAM" id="SSF46689">
    <property type="entry name" value="Homeodomain-like"/>
    <property type="match status" value="1"/>
</dbReference>
<dbReference type="GO" id="GO:0003677">
    <property type="term" value="F:DNA binding"/>
    <property type="evidence" value="ECO:0007669"/>
    <property type="project" value="UniProtKB-KW"/>
</dbReference>
<proteinExistence type="inferred from homology"/>
<dbReference type="AlphaFoldDB" id="A0A9P3L886"/>
<feature type="region of interest" description="Disordered" evidence="5">
    <location>
        <begin position="456"/>
        <end position="492"/>
    </location>
</feature>
<dbReference type="EMBL" id="BPQB01000003">
    <property type="protein sequence ID" value="GJE85825.1"/>
    <property type="molecule type" value="Genomic_DNA"/>
</dbReference>
<evidence type="ECO:0000256" key="2">
    <source>
        <dbReference type="ARBA" id="ARBA00023125"/>
    </source>
</evidence>
<accession>A0A9P3L886</accession>
<keyword evidence="3" id="KW-0371">Homeobox</keyword>
<evidence type="ECO:0000256" key="5">
    <source>
        <dbReference type="SAM" id="MobiDB-lite"/>
    </source>
</evidence>